<keyword evidence="3" id="KW-0808">Transferase</keyword>
<gene>
    <name evidence="8" type="ORF">ACJIZ3_024329</name>
</gene>
<dbReference type="PANTHER" id="PTHR11062:SF247">
    <property type="entry name" value="EXOSTOSIN GT47 DOMAIN-CONTAINING PROTEIN"/>
    <property type="match status" value="1"/>
</dbReference>
<dbReference type="GO" id="GO:0000139">
    <property type="term" value="C:Golgi membrane"/>
    <property type="evidence" value="ECO:0007669"/>
    <property type="project" value="UniProtKB-SubCell"/>
</dbReference>
<keyword evidence="6" id="KW-0472">Membrane</keyword>
<protein>
    <recommendedName>
        <fullName evidence="7">Exostosin GT47 domain-containing protein</fullName>
    </recommendedName>
</protein>
<name>A0ABD3TTK3_9LAMI</name>
<evidence type="ECO:0000256" key="2">
    <source>
        <dbReference type="ARBA" id="ARBA00010271"/>
    </source>
</evidence>
<evidence type="ECO:0000256" key="5">
    <source>
        <dbReference type="ARBA" id="ARBA00023034"/>
    </source>
</evidence>
<keyword evidence="6" id="KW-0812">Transmembrane</keyword>
<sequence>MADSLPPPPSSSSTSSSKLVYFVVVPLILLSGLVIILNQKPSTNYTLQYLHVPVNPRSGARAPSASDKNLQPMPEEEQFPVLENEETTKNARLSKTYSKLEKIEASLAQARAAIQESKRNNVTSNDLHDYIPQGPQYRNSNAFHRSYMEMEKLFKIYIYEDGEPPLFHYSKSKGILGIEGILIHQIEISKFLTKDPEKANIFFIPLSVQSIVDYAYEIHNRAWDPLQDIARDYVRLISTKVFCNANISEGFKPSIDVSLPEIYLPEGTMDGLSGGLPSFNRTIFAFYAGGVHGYIRQLLMDQWKDKDPEMQIYEYLPRDMSYYDMFRKSKFCICPSGYEVASPRMVESLYLGCVPVLLKDYYARPFDDVLDWSTFSVVVHANEIPDLKNILLGISQEKYTEMQRIGTEVRRHFEVNFPPKRYDVFHMILHSIWLRRMNIQLHDVHGS</sequence>
<reference evidence="8 9" key="1">
    <citation type="submission" date="2024-12" db="EMBL/GenBank/DDBJ databases">
        <title>The unique morphological basis and parallel evolutionary history of personate flowers in Penstemon.</title>
        <authorList>
            <person name="Depatie T.H."/>
            <person name="Wessinger C.A."/>
        </authorList>
    </citation>
    <scope>NUCLEOTIDE SEQUENCE [LARGE SCALE GENOMIC DNA]</scope>
    <source>
        <strain evidence="8">WTNN_2</strain>
        <tissue evidence="8">Leaf</tissue>
    </source>
</reference>
<keyword evidence="3" id="KW-0328">Glycosyltransferase</keyword>
<dbReference type="Proteomes" id="UP001634393">
    <property type="component" value="Unassembled WGS sequence"/>
</dbReference>
<dbReference type="EMBL" id="JBJXBP010000003">
    <property type="protein sequence ID" value="KAL3839738.1"/>
    <property type="molecule type" value="Genomic_DNA"/>
</dbReference>
<evidence type="ECO:0000256" key="3">
    <source>
        <dbReference type="ARBA" id="ARBA00022676"/>
    </source>
</evidence>
<comment type="similarity">
    <text evidence="2">Belongs to the glycosyltransferase 47 family.</text>
</comment>
<organism evidence="8 9">
    <name type="scientific">Penstemon smallii</name>
    <dbReference type="NCBI Taxonomy" id="265156"/>
    <lineage>
        <taxon>Eukaryota</taxon>
        <taxon>Viridiplantae</taxon>
        <taxon>Streptophyta</taxon>
        <taxon>Embryophyta</taxon>
        <taxon>Tracheophyta</taxon>
        <taxon>Spermatophyta</taxon>
        <taxon>Magnoliopsida</taxon>
        <taxon>eudicotyledons</taxon>
        <taxon>Gunneridae</taxon>
        <taxon>Pentapetalae</taxon>
        <taxon>asterids</taxon>
        <taxon>lamiids</taxon>
        <taxon>Lamiales</taxon>
        <taxon>Plantaginaceae</taxon>
        <taxon>Cheloneae</taxon>
        <taxon>Penstemon</taxon>
    </lineage>
</organism>
<accession>A0ABD3TTK3</accession>
<evidence type="ECO:0000256" key="6">
    <source>
        <dbReference type="SAM" id="Phobius"/>
    </source>
</evidence>
<comment type="subcellular location">
    <subcellularLocation>
        <location evidence="1">Golgi apparatus membrane</location>
        <topology evidence="1">Single-pass type II membrane protein</topology>
    </subcellularLocation>
</comment>
<dbReference type="Pfam" id="PF03016">
    <property type="entry name" value="Exostosin_GT47"/>
    <property type="match status" value="1"/>
</dbReference>
<evidence type="ECO:0000256" key="1">
    <source>
        <dbReference type="ARBA" id="ARBA00004323"/>
    </source>
</evidence>
<feature type="transmembrane region" description="Helical" evidence="6">
    <location>
        <begin position="20"/>
        <end position="37"/>
    </location>
</feature>
<evidence type="ECO:0000313" key="9">
    <source>
        <dbReference type="Proteomes" id="UP001634393"/>
    </source>
</evidence>
<evidence type="ECO:0000313" key="8">
    <source>
        <dbReference type="EMBL" id="KAL3839738.1"/>
    </source>
</evidence>
<dbReference type="PANTHER" id="PTHR11062">
    <property type="entry name" value="EXOSTOSIN HEPARAN SULFATE GLYCOSYLTRANSFERASE -RELATED"/>
    <property type="match status" value="1"/>
</dbReference>
<feature type="domain" description="Exostosin GT47" evidence="7">
    <location>
        <begin position="243"/>
        <end position="391"/>
    </location>
</feature>
<dbReference type="AlphaFoldDB" id="A0ABD3TTK3"/>
<proteinExistence type="inferred from homology"/>
<comment type="caution">
    <text evidence="8">The sequence shown here is derived from an EMBL/GenBank/DDBJ whole genome shotgun (WGS) entry which is preliminary data.</text>
</comment>
<keyword evidence="6" id="KW-1133">Transmembrane helix</keyword>
<evidence type="ECO:0000259" key="7">
    <source>
        <dbReference type="Pfam" id="PF03016"/>
    </source>
</evidence>
<dbReference type="InterPro" id="IPR040911">
    <property type="entry name" value="Exostosin_GT47"/>
</dbReference>
<evidence type="ECO:0000256" key="4">
    <source>
        <dbReference type="ARBA" id="ARBA00022968"/>
    </source>
</evidence>
<keyword evidence="9" id="KW-1185">Reference proteome</keyword>
<keyword evidence="4" id="KW-0735">Signal-anchor</keyword>
<dbReference type="GO" id="GO:0016757">
    <property type="term" value="F:glycosyltransferase activity"/>
    <property type="evidence" value="ECO:0007669"/>
    <property type="project" value="UniProtKB-KW"/>
</dbReference>
<dbReference type="InterPro" id="IPR004263">
    <property type="entry name" value="Exostosin"/>
</dbReference>
<keyword evidence="5" id="KW-0333">Golgi apparatus</keyword>